<evidence type="ECO:0000313" key="3">
    <source>
        <dbReference type="Proteomes" id="UP000428260"/>
    </source>
</evidence>
<organism evidence="2 3">
    <name type="scientific">Maribellus comscasis</name>
    <dbReference type="NCBI Taxonomy" id="2681766"/>
    <lineage>
        <taxon>Bacteria</taxon>
        <taxon>Pseudomonadati</taxon>
        <taxon>Bacteroidota</taxon>
        <taxon>Bacteroidia</taxon>
        <taxon>Marinilabiliales</taxon>
        <taxon>Prolixibacteraceae</taxon>
        <taxon>Maribellus</taxon>
    </lineage>
</organism>
<evidence type="ECO:0000313" key="2">
    <source>
        <dbReference type="EMBL" id="QGY43624.1"/>
    </source>
</evidence>
<sequence>MKYLLTGQESERLLFRNLEETDFEWWLEFTSDKEATRYFDFTGDLYPEEFCRFWFDKVFERYRENTGGHNVLVNKITGERIGMCGLLIQEVDGVLEMEIGYSIHPKFWKKGYATEASNECRKFAFKKKFADSLISIVHRENIASMEVAKNNKMEFEKATVFKGAPVFIFRVFRNNQSS</sequence>
<evidence type="ECO:0000259" key="1">
    <source>
        <dbReference type="PROSITE" id="PS51186"/>
    </source>
</evidence>
<keyword evidence="2" id="KW-0808">Transferase</keyword>
<protein>
    <submittedName>
        <fullName evidence="2">GNAT family N-acetyltransferase</fullName>
    </submittedName>
</protein>
<dbReference type="GO" id="GO:0016747">
    <property type="term" value="F:acyltransferase activity, transferring groups other than amino-acyl groups"/>
    <property type="evidence" value="ECO:0007669"/>
    <property type="project" value="InterPro"/>
</dbReference>
<dbReference type="PROSITE" id="PS51186">
    <property type="entry name" value="GNAT"/>
    <property type="match status" value="1"/>
</dbReference>
<gene>
    <name evidence="2" type="ORF">GM418_08105</name>
</gene>
<name>A0A6I6K134_9BACT</name>
<feature type="domain" description="N-acetyltransferase" evidence="1">
    <location>
        <begin position="13"/>
        <end position="174"/>
    </location>
</feature>
<dbReference type="RefSeq" id="WP_158864938.1">
    <property type="nucleotide sequence ID" value="NZ_CP046401.1"/>
</dbReference>
<dbReference type="InterPro" id="IPR016181">
    <property type="entry name" value="Acyl_CoA_acyltransferase"/>
</dbReference>
<dbReference type="PANTHER" id="PTHR43792:SF1">
    <property type="entry name" value="N-ACETYLTRANSFERASE DOMAIN-CONTAINING PROTEIN"/>
    <property type="match status" value="1"/>
</dbReference>
<dbReference type="AlphaFoldDB" id="A0A6I6K134"/>
<dbReference type="Gene3D" id="3.40.630.30">
    <property type="match status" value="1"/>
</dbReference>
<dbReference type="InterPro" id="IPR000182">
    <property type="entry name" value="GNAT_dom"/>
</dbReference>
<dbReference type="InterPro" id="IPR051531">
    <property type="entry name" value="N-acetyltransferase"/>
</dbReference>
<dbReference type="Pfam" id="PF13302">
    <property type="entry name" value="Acetyltransf_3"/>
    <property type="match status" value="1"/>
</dbReference>
<dbReference type="EMBL" id="CP046401">
    <property type="protein sequence ID" value="QGY43624.1"/>
    <property type="molecule type" value="Genomic_DNA"/>
</dbReference>
<reference evidence="2 3" key="1">
    <citation type="submission" date="2019-11" db="EMBL/GenBank/DDBJ databases">
        <authorList>
            <person name="Zheng R.K."/>
            <person name="Sun C.M."/>
        </authorList>
    </citation>
    <scope>NUCLEOTIDE SEQUENCE [LARGE SCALE GENOMIC DNA]</scope>
    <source>
        <strain evidence="2 3">WC007</strain>
    </source>
</reference>
<dbReference type="PANTHER" id="PTHR43792">
    <property type="entry name" value="GNAT FAMILY, PUTATIVE (AFU_ORTHOLOGUE AFUA_3G00765)-RELATED-RELATED"/>
    <property type="match status" value="1"/>
</dbReference>
<dbReference type="SUPFAM" id="SSF55729">
    <property type="entry name" value="Acyl-CoA N-acyltransferases (Nat)"/>
    <property type="match status" value="1"/>
</dbReference>
<proteinExistence type="predicted"/>
<dbReference type="Proteomes" id="UP000428260">
    <property type="component" value="Chromosome"/>
</dbReference>
<keyword evidence="3" id="KW-1185">Reference proteome</keyword>
<accession>A0A6I6K134</accession>
<dbReference type="KEGG" id="mcos:GM418_08105"/>